<dbReference type="InterPro" id="IPR052007">
    <property type="entry name" value="Bud4"/>
</dbReference>
<dbReference type="InterPro" id="IPR011993">
    <property type="entry name" value="PH-like_dom_sf"/>
</dbReference>
<dbReference type="PANTHER" id="PTHR36100:SF1">
    <property type="entry name" value="BUD SITE SELECTION PROTEIN 4"/>
    <property type="match status" value="1"/>
</dbReference>
<evidence type="ECO:0000256" key="2">
    <source>
        <dbReference type="ARBA" id="ARBA00023306"/>
    </source>
</evidence>
<dbReference type="PANTHER" id="PTHR36100">
    <property type="entry name" value="BUD SITE SELECTION PROTEIN 4"/>
    <property type="match status" value="1"/>
</dbReference>
<feature type="compositionally biased region" description="Polar residues" evidence="3">
    <location>
        <begin position="42"/>
        <end position="83"/>
    </location>
</feature>
<feature type="compositionally biased region" description="Polar residues" evidence="3">
    <location>
        <begin position="702"/>
        <end position="715"/>
    </location>
</feature>
<feature type="domain" description="PH" evidence="4">
    <location>
        <begin position="1223"/>
        <end position="1344"/>
    </location>
</feature>
<feature type="compositionally biased region" description="Polar residues" evidence="3">
    <location>
        <begin position="410"/>
        <end position="419"/>
    </location>
</feature>
<dbReference type="Proteomes" id="UP000664169">
    <property type="component" value="Unassembled WGS sequence"/>
</dbReference>
<keyword evidence="2" id="KW-0131">Cell cycle</keyword>
<dbReference type="InterPro" id="IPR001849">
    <property type="entry name" value="PH_domain"/>
</dbReference>
<dbReference type="Pfam" id="PF08174">
    <property type="entry name" value="Anillin"/>
    <property type="match status" value="1"/>
</dbReference>
<evidence type="ECO:0000259" key="4">
    <source>
        <dbReference type="PROSITE" id="PS50003"/>
    </source>
</evidence>
<dbReference type="SMART" id="SM00233">
    <property type="entry name" value="PH"/>
    <property type="match status" value="1"/>
</dbReference>
<proteinExistence type="predicted"/>
<feature type="compositionally biased region" description="Polar residues" evidence="3">
    <location>
        <begin position="199"/>
        <end position="211"/>
    </location>
</feature>
<feature type="region of interest" description="Disordered" evidence="3">
    <location>
        <begin position="702"/>
        <end position="748"/>
    </location>
</feature>
<protein>
    <recommendedName>
        <fullName evidence="4">PH domain-containing protein</fullName>
    </recommendedName>
</protein>
<sequence>MAAIEPLRINKGTPVSSPSKNGKALSPRPLSEINPSERRRNSPSFNQTTRKSYLDSSPLDTSPFASKFNISPFASNSPLTYWQNRDPGSPTRSNHENHDPKTDSPNSAKRPSVENLKKASRVKNSSIFAREQKLEYDPASTTALDRPLAAGRSFNSVLPKGLWGKKSDALKAAPAPPVKTEEMYHVDLQETRETRSPQHHQNSPTKSSLSRGTRYGDTFEDSGVVSEDEDIVGRQLPSGKSLRRYAKSVTFDTAPPEVNEYEMTTPDPSSVASGSREGSYELQDDEDEDNSFSFQSAHDHDDSFDASLEDTEKTPVVLPEQWRFMSPDNVNYDLASKFEDPFDMRKSPTAGVEPVMNGSRLSPSRTDSIGSNGERRPLPPLPSPPFLRDNHQRSSSPGSLQATAERVVSAQRTTPNTPQAAAVSKSELQGLSSASMSLEDRLRLMMLQQDDQQAASTKSAAEEQRERRMRRAGASPDRPLTAKSDFRIHEDEDLQNEESLLDIPKPFMISRESILRKVKDQARNDEFRGSATPSFGPERQDSLPIDPDFPIPSLEDHVQHIVADDSVVIKQEEDDDAIDMSAIPEARSLVSGFGQVSEPLASQIDDSGSHYSADLNESEHTSNSYREIQNPPTPKASIQNSIEKLERHNVGAMALPHFSSMLDDNDFSSSFSRYTAKTNLSAQTAYEPTMDISYSRKLETVPANQNEIPKSSKSQVDLETRVESDRESTPDSVIRHPMYSSEEDESEPLPALIPQSQASIKAPGGLKTRASLAPADIATMAETRRKVSGERPSIPHIPPRNKNRPSVIPEGESFIAEDSSQANDTSPTKQSKRKSSLLPLEVPVDLDVSLTMGIDKEFDRVMEASKKGYLMRQNTKLIVASSGSHDSSTSTAQEMPPPARGTKSAGNSPVKGSATWTTEPWNGRIRRKSIRQSGGGAMVKLGVAPPLPGMSSNVTYDTQEPLDGTIIEGDDFEDGQERGRLFVKVVGVKDLDIPLPRGERSYFCLTLDNGLHCVTTSWLELGRNAPIGQEFELVVLNDLEFQLTLQTKLEEPKPLQPALSPTKIQKPKTSAFSRVFASPRKRKEQELRNQEAENAARQKALDSARPKSPSAWDLLHNLVGKDGSFARAYISLKDHESQAFGRPFTVDVPCFNEWAMEEVRHLGSAKSGRSVIGGMQRKAPYRVAKLELQLLYVPKPKDATDEDMPKSMNACVREIQEAGKAADQVYEGHLSQQGGDCPYWRRRFFRLEGSKLTAYHESTRQPRATINLAKAIRLIDDKSSLTQKEVTGKGGSRRRSAFAQEEDGYMFVEEGFRVRFANGEVIDFYADKTSDKEGWMKVLAEVVGKESAKNNKSWTAIVLKKEKMLAAQAAKTGSATAPSSPVKPSNLTSTTDSSTTERHTRPGSSLDKPLPNGPARNSRAMTGAERREKSKTMLF</sequence>
<evidence type="ECO:0000256" key="3">
    <source>
        <dbReference type="SAM" id="MobiDB-lite"/>
    </source>
</evidence>
<feature type="compositionally biased region" description="Low complexity" evidence="3">
    <location>
        <begin position="881"/>
        <end position="890"/>
    </location>
</feature>
<feature type="region of interest" description="Disordered" evidence="3">
    <location>
        <begin position="168"/>
        <end position="313"/>
    </location>
</feature>
<feature type="region of interest" description="Disordered" evidence="3">
    <location>
        <begin position="1"/>
        <end position="151"/>
    </location>
</feature>
<feature type="compositionally biased region" description="Low complexity" evidence="3">
    <location>
        <begin position="444"/>
        <end position="453"/>
    </location>
</feature>
<feature type="compositionally biased region" description="Polar residues" evidence="3">
    <location>
        <begin position="393"/>
        <end position="402"/>
    </location>
</feature>
<comment type="caution">
    <text evidence="5">The sequence shown here is derived from an EMBL/GenBank/DDBJ whole genome shotgun (WGS) entry which is preliminary data.</text>
</comment>
<evidence type="ECO:0000313" key="5">
    <source>
        <dbReference type="EMBL" id="CAF9908658.1"/>
    </source>
</evidence>
<dbReference type="EMBL" id="CAJPDQ010000004">
    <property type="protein sequence ID" value="CAF9908658.1"/>
    <property type="molecule type" value="Genomic_DNA"/>
</dbReference>
<evidence type="ECO:0000256" key="1">
    <source>
        <dbReference type="ARBA" id="ARBA00022618"/>
    </source>
</evidence>
<feature type="compositionally biased region" description="Polar residues" evidence="3">
    <location>
        <begin position="818"/>
        <end position="829"/>
    </location>
</feature>
<dbReference type="CDD" id="cd13278">
    <property type="entry name" value="PH_Bud4"/>
    <property type="match status" value="1"/>
</dbReference>
<feature type="compositionally biased region" description="Basic and acidic residues" evidence="3">
    <location>
        <begin position="1424"/>
        <end position="1435"/>
    </location>
</feature>
<dbReference type="OrthoDB" id="2123378at2759"/>
<gene>
    <name evidence="5" type="ORF">GOMPHAMPRED_006250</name>
</gene>
<feature type="region of interest" description="Disordered" evidence="3">
    <location>
        <begin position="341"/>
        <end position="491"/>
    </location>
</feature>
<feature type="region of interest" description="Disordered" evidence="3">
    <location>
        <begin position="881"/>
        <end position="919"/>
    </location>
</feature>
<feature type="region of interest" description="Disordered" evidence="3">
    <location>
        <begin position="782"/>
        <end position="836"/>
    </location>
</feature>
<feature type="compositionally biased region" description="Basic and acidic residues" evidence="3">
    <location>
        <begin position="93"/>
        <end position="102"/>
    </location>
</feature>
<dbReference type="PROSITE" id="PS50003">
    <property type="entry name" value="PH_DOMAIN"/>
    <property type="match status" value="1"/>
</dbReference>
<feature type="region of interest" description="Disordered" evidence="3">
    <location>
        <begin position="520"/>
        <end position="552"/>
    </location>
</feature>
<keyword evidence="6" id="KW-1185">Reference proteome</keyword>
<dbReference type="GO" id="GO:0051301">
    <property type="term" value="P:cell division"/>
    <property type="evidence" value="ECO:0007669"/>
    <property type="project" value="UniProtKB-KW"/>
</dbReference>
<dbReference type="InterPro" id="IPR012966">
    <property type="entry name" value="AHD"/>
</dbReference>
<dbReference type="Gene3D" id="2.30.29.30">
    <property type="entry name" value="Pleckstrin-homology domain (PH domain)/Phosphotyrosine-binding domain (PTB)"/>
    <property type="match status" value="1"/>
</dbReference>
<feature type="region of interest" description="Disordered" evidence="3">
    <location>
        <begin position="1370"/>
        <end position="1435"/>
    </location>
</feature>
<feature type="region of interest" description="Disordered" evidence="3">
    <location>
        <begin position="1078"/>
        <end position="1108"/>
    </location>
</feature>
<name>A0A8H3ENF2_9LECA</name>
<dbReference type="Pfam" id="PF00169">
    <property type="entry name" value="PH"/>
    <property type="match status" value="1"/>
</dbReference>
<feature type="region of interest" description="Disordered" evidence="3">
    <location>
        <begin position="600"/>
        <end position="636"/>
    </location>
</feature>
<feature type="compositionally biased region" description="Basic and acidic residues" evidence="3">
    <location>
        <begin position="716"/>
        <end position="729"/>
    </location>
</feature>
<feature type="compositionally biased region" description="Basic and acidic residues" evidence="3">
    <location>
        <begin position="1083"/>
        <end position="1105"/>
    </location>
</feature>
<feature type="compositionally biased region" description="Basic and acidic residues" evidence="3">
    <location>
        <begin position="179"/>
        <end position="196"/>
    </location>
</feature>
<dbReference type="GO" id="GO:0005525">
    <property type="term" value="F:GTP binding"/>
    <property type="evidence" value="ECO:0007669"/>
    <property type="project" value="TreeGrafter"/>
</dbReference>
<feature type="compositionally biased region" description="Polar residues" evidence="3">
    <location>
        <begin position="426"/>
        <end position="436"/>
    </location>
</feature>
<dbReference type="FunFam" id="2.30.29.30:FF:000311">
    <property type="entry name" value="GTP binding protein (Bud4)"/>
    <property type="match status" value="1"/>
</dbReference>
<dbReference type="SUPFAM" id="SSF50729">
    <property type="entry name" value="PH domain-like"/>
    <property type="match status" value="1"/>
</dbReference>
<feature type="compositionally biased region" description="Polar residues" evidence="3">
    <location>
        <begin position="359"/>
        <end position="371"/>
    </location>
</feature>
<keyword evidence="1" id="KW-0132">Cell division</keyword>
<accession>A0A8H3ENF2</accession>
<organism evidence="5 6">
    <name type="scientific">Gomphillus americanus</name>
    <dbReference type="NCBI Taxonomy" id="1940652"/>
    <lineage>
        <taxon>Eukaryota</taxon>
        <taxon>Fungi</taxon>
        <taxon>Dikarya</taxon>
        <taxon>Ascomycota</taxon>
        <taxon>Pezizomycotina</taxon>
        <taxon>Lecanoromycetes</taxon>
        <taxon>OSLEUM clade</taxon>
        <taxon>Ostropomycetidae</taxon>
        <taxon>Ostropales</taxon>
        <taxon>Graphidaceae</taxon>
        <taxon>Gomphilloideae</taxon>
        <taxon>Gomphillus</taxon>
    </lineage>
</organism>
<evidence type="ECO:0000313" key="6">
    <source>
        <dbReference type="Proteomes" id="UP000664169"/>
    </source>
</evidence>
<feature type="compositionally biased region" description="Polar residues" evidence="3">
    <location>
        <begin position="1378"/>
        <end position="1387"/>
    </location>
</feature>
<reference evidence="5" key="1">
    <citation type="submission" date="2021-03" db="EMBL/GenBank/DDBJ databases">
        <authorList>
            <person name="Tagirdzhanova G."/>
        </authorList>
    </citation>
    <scope>NUCLEOTIDE SEQUENCE</scope>
</reference>